<dbReference type="EMBL" id="JBJURJ010000002">
    <property type="protein sequence ID" value="MFM9327238.1"/>
    <property type="molecule type" value="Genomic_DNA"/>
</dbReference>
<evidence type="ECO:0000313" key="2">
    <source>
        <dbReference type="Proteomes" id="UP001631969"/>
    </source>
</evidence>
<sequence length="192" mass="20518">MKKGFLQPWKRLSVHISIAAALLGVPSPATAAPQPGGIPVPVQPAVSEKALAQSADLIVEGHLEDGQENYPTGQEISGRRIVHYVQRIRVHAVWKGSAASPVKLLTSGVEPLPDAADPLNKTYTGPLEAGDYVFFLRKAGGTDYYTLNGLWQGLYPVYNGKSVALLANGGFSAFDQLSLPQFQGKVKTLSQP</sequence>
<name>A0ACC7NRJ3_9BACL</name>
<organism evidence="1 2">
    <name type="scientific">Paenibacillus mesotrionivorans</name>
    <dbReference type="NCBI Taxonomy" id="3160968"/>
    <lineage>
        <taxon>Bacteria</taxon>
        <taxon>Bacillati</taxon>
        <taxon>Bacillota</taxon>
        <taxon>Bacilli</taxon>
        <taxon>Bacillales</taxon>
        <taxon>Paenibacillaceae</taxon>
        <taxon>Paenibacillus</taxon>
    </lineage>
</organism>
<accession>A0ACC7NRJ3</accession>
<gene>
    <name evidence="1" type="ORF">ACI1P1_02895</name>
</gene>
<reference evidence="1" key="1">
    <citation type="submission" date="2024-12" db="EMBL/GenBank/DDBJ databases">
        <authorList>
            <person name="Wu N."/>
        </authorList>
    </citation>
    <scope>NUCLEOTIDE SEQUENCE</scope>
    <source>
        <strain evidence="1">P15</strain>
    </source>
</reference>
<keyword evidence="2" id="KW-1185">Reference proteome</keyword>
<dbReference type="Proteomes" id="UP001631969">
    <property type="component" value="Unassembled WGS sequence"/>
</dbReference>
<comment type="caution">
    <text evidence="1">The sequence shown here is derived from an EMBL/GenBank/DDBJ whole genome shotgun (WGS) entry which is preliminary data.</text>
</comment>
<protein>
    <submittedName>
        <fullName evidence="1">Uncharacterized protein</fullName>
    </submittedName>
</protein>
<proteinExistence type="predicted"/>
<evidence type="ECO:0000313" key="1">
    <source>
        <dbReference type="EMBL" id="MFM9327238.1"/>
    </source>
</evidence>